<dbReference type="InterPro" id="IPR058240">
    <property type="entry name" value="rSAM_sf"/>
</dbReference>
<dbReference type="InterPro" id="IPR006463">
    <property type="entry name" value="MiaB_methiolase"/>
</dbReference>
<evidence type="ECO:0000256" key="9">
    <source>
        <dbReference type="HAMAP-Rule" id="MF_01864"/>
    </source>
</evidence>
<keyword evidence="6 9" id="KW-0408">Iron</keyword>
<dbReference type="InterPro" id="IPR006638">
    <property type="entry name" value="Elp3/MiaA/NifB-like_rSAM"/>
</dbReference>
<dbReference type="InterPro" id="IPR038135">
    <property type="entry name" value="Methylthiotransferase_N_sf"/>
</dbReference>
<comment type="caution">
    <text evidence="13">The sequence shown here is derived from an EMBL/GenBank/DDBJ whole genome shotgun (WGS) entry which is preliminary data.</text>
</comment>
<protein>
    <recommendedName>
        <fullName evidence="8 9">tRNA-2-methylthio-N(6)-dimethylallyladenosine synthase</fullName>
        <ecNumber evidence="8 9">2.8.4.3</ecNumber>
    </recommendedName>
    <alternativeName>
        <fullName evidence="9">(Dimethylallyl)adenosine tRNA methylthiotransferase MiaB</fullName>
    </alternativeName>
    <alternativeName>
        <fullName evidence="9">tRNA-i(6)A37 methylthiotransferase</fullName>
    </alternativeName>
</protein>
<evidence type="ECO:0000256" key="1">
    <source>
        <dbReference type="ARBA" id="ARBA00003234"/>
    </source>
</evidence>
<feature type="binding site" evidence="9">
    <location>
        <position position="196"/>
    </location>
    <ligand>
        <name>[4Fe-4S] cluster</name>
        <dbReference type="ChEBI" id="CHEBI:49883"/>
        <label>2</label>
        <note>4Fe-4S-S-AdoMet</note>
    </ligand>
</feature>
<dbReference type="InterPro" id="IPR002792">
    <property type="entry name" value="TRAM_dom"/>
</dbReference>
<dbReference type="PROSITE" id="PS50926">
    <property type="entry name" value="TRAM"/>
    <property type="match status" value="1"/>
</dbReference>
<dbReference type="Pfam" id="PF00919">
    <property type="entry name" value="UPF0004"/>
    <property type="match status" value="1"/>
</dbReference>
<comment type="catalytic activity">
    <reaction evidence="9">
        <text>N(6)-dimethylallyladenosine(37) in tRNA + (sulfur carrier)-SH + AH2 + 2 S-adenosyl-L-methionine = 2-methylsulfanyl-N(6)-dimethylallyladenosine(37) in tRNA + (sulfur carrier)-H + 5'-deoxyadenosine + L-methionine + A + S-adenosyl-L-homocysteine + 2 H(+)</text>
        <dbReference type="Rhea" id="RHEA:37067"/>
        <dbReference type="Rhea" id="RHEA-COMP:10375"/>
        <dbReference type="Rhea" id="RHEA-COMP:10376"/>
        <dbReference type="Rhea" id="RHEA-COMP:14737"/>
        <dbReference type="Rhea" id="RHEA-COMP:14739"/>
        <dbReference type="ChEBI" id="CHEBI:13193"/>
        <dbReference type="ChEBI" id="CHEBI:15378"/>
        <dbReference type="ChEBI" id="CHEBI:17319"/>
        <dbReference type="ChEBI" id="CHEBI:17499"/>
        <dbReference type="ChEBI" id="CHEBI:29917"/>
        <dbReference type="ChEBI" id="CHEBI:57844"/>
        <dbReference type="ChEBI" id="CHEBI:57856"/>
        <dbReference type="ChEBI" id="CHEBI:59789"/>
        <dbReference type="ChEBI" id="CHEBI:64428"/>
        <dbReference type="ChEBI" id="CHEBI:74415"/>
        <dbReference type="ChEBI" id="CHEBI:74417"/>
        <dbReference type="EC" id="2.8.4.3"/>
    </reaction>
</comment>
<dbReference type="PROSITE" id="PS51918">
    <property type="entry name" value="RADICAL_SAM"/>
    <property type="match status" value="1"/>
</dbReference>
<keyword evidence="9" id="KW-0963">Cytoplasm</keyword>
<dbReference type="RefSeq" id="WP_213236518.1">
    <property type="nucleotide sequence ID" value="NZ_JAHBCL010000012.1"/>
</dbReference>
<feature type="binding site" evidence="9">
    <location>
        <position position="86"/>
    </location>
    <ligand>
        <name>[4Fe-4S] cluster</name>
        <dbReference type="ChEBI" id="CHEBI:49883"/>
        <label>1</label>
    </ligand>
</feature>
<evidence type="ECO:0000256" key="4">
    <source>
        <dbReference type="ARBA" id="ARBA00022691"/>
    </source>
</evidence>
<dbReference type="EMBL" id="JAHBCL010000012">
    <property type="protein sequence ID" value="MBS7526656.1"/>
    <property type="molecule type" value="Genomic_DNA"/>
</dbReference>
<feature type="domain" description="TRAM" evidence="10">
    <location>
        <begin position="415"/>
        <end position="478"/>
    </location>
</feature>
<dbReference type="PROSITE" id="PS01278">
    <property type="entry name" value="MTTASE_RADICAL"/>
    <property type="match status" value="1"/>
</dbReference>
<dbReference type="InterPro" id="IPR013848">
    <property type="entry name" value="Methylthiotransferase_N"/>
</dbReference>
<dbReference type="InterPro" id="IPR020612">
    <property type="entry name" value="Methylthiotransferase_CS"/>
</dbReference>
<dbReference type="SFLD" id="SFLDG01082">
    <property type="entry name" value="B12-binding_domain_containing"/>
    <property type="match status" value="1"/>
</dbReference>
<dbReference type="Gene3D" id="3.80.30.20">
    <property type="entry name" value="tm_1862 like domain"/>
    <property type="match status" value="1"/>
</dbReference>
<reference evidence="13 14" key="1">
    <citation type="submission" date="2021-05" db="EMBL/GenBank/DDBJ databases">
        <title>Fusibacter ferrireducens sp. nov., an anaerobic, sulfur- and Fe-reducing bacterium isolated from the mangrove sediment.</title>
        <authorList>
            <person name="Qiu D."/>
        </authorList>
    </citation>
    <scope>NUCLEOTIDE SEQUENCE [LARGE SCALE GENOMIC DNA]</scope>
    <source>
        <strain evidence="13 14">DSM 12116</strain>
    </source>
</reference>
<evidence type="ECO:0000259" key="10">
    <source>
        <dbReference type="PROSITE" id="PS50926"/>
    </source>
</evidence>
<evidence type="ECO:0000259" key="12">
    <source>
        <dbReference type="PROSITE" id="PS51918"/>
    </source>
</evidence>
<evidence type="ECO:0000256" key="2">
    <source>
        <dbReference type="ARBA" id="ARBA00022485"/>
    </source>
</evidence>
<organism evidence="13 14">
    <name type="scientific">Fusibacter paucivorans</name>
    <dbReference type="NCBI Taxonomy" id="76009"/>
    <lineage>
        <taxon>Bacteria</taxon>
        <taxon>Bacillati</taxon>
        <taxon>Bacillota</taxon>
        <taxon>Clostridia</taxon>
        <taxon>Eubacteriales</taxon>
        <taxon>Eubacteriales Family XII. Incertae Sedis</taxon>
        <taxon>Fusibacter</taxon>
    </lineage>
</organism>
<dbReference type="PANTHER" id="PTHR43020">
    <property type="entry name" value="CDK5 REGULATORY SUBUNIT-ASSOCIATED PROTEIN 1"/>
    <property type="match status" value="1"/>
</dbReference>
<dbReference type="SFLD" id="SFLDS00029">
    <property type="entry name" value="Radical_SAM"/>
    <property type="match status" value="1"/>
</dbReference>
<dbReference type="SUPFAM" id="SSF102114">
    <property type="entry name" value="Radical SAM enzymes"/>
    <property type="match status" value="1"/>
</dbReference>
<dbReference type="Pfam" id="PF04055">
    <property type="entry name" value="Radical_SAM"/>
    <property type="match status" value="1"/>
</dbReference>
<feature type="domain" description="MTTase N-terminal" evidence="11">
    <location>
        <begin position="41"/>
        <end position="159"/>
    </location>
</feature>
<evidence type="ECO:0000256" key="6">
    <source>
        <dbReference type="ARBA" id="ARBA00023004"/>
    </source>
</evidence>
<dbReference type="GO" id="GO:0035597">
    <property type="term" value="F:tRNA-2-methylthio-N(6)-dimethylallyladenosine(37) synthase activity"/>
    <property type="evidence" value="ECO:0007669"/>
    <property type="project" value="UniProtKB-EC"/>
</dbReference>
<keyword evidence="4 9" id="KW-0949">S-adenosyl-L-methionine</keyword>
<dbReference type="InterPro" id="IPR007197">
    <property type="entry name" value="rSAM"/>
</dbReference>
<dbReference type="Pfam" id="PF01938">
    <property type="entry name" value="TRAM"/>
    <property type="match status" value="1"/>
</dbReference>
<dbReference type="PROSITE" id="PS51449">
    <property type="entry name" value="MTTASE_N"/>
    <property type="match status" value="1"/>
</dbReference>
<dbReference type="EC" id="2.8.4.3" evidence="8 9"/>
<keyword evidence="5 9" id="KW-0479">Metal-binding</keyword>
<keyword evidence="2 9" id="KW-0004">4Fe-4S</keyword>
<feature type="binding site" evidence="9">
    <location>
        <position position="50"/>
    </location>
    <ligand>
        <name>[4Fe-4S] cluster</name>
        <dbReference type="ChEBI" id="CHEBI:49883"/>
        <label>1</label>
    </ligand>
</feature>
<feature type="binding site" evidence="9">
    <location>
        <position position="203"/>
    </location>
    <ligand>
        <name>[4Fe-4S] cluster</name>
        <dbReference type="ChEBI" id="CHEBI:49883"/>
        <label>2</label>
        <note>4Fe-4S-S-AdoMet</note>
    </ligand>
</feature>
<dbReference type="Gene3D" id="3.40.50.12160">
    <property type="entry name" value="Methylthiotransferase, N-terminal domain"/>
    <property type="match status" value="1"/>
</dbReference>
<keyword evidence="3 9" id="KW-0808">Transferase</keyword>
<evidence type="ECO:0000313" key="14">
    <source>
        <dbReference type="Proteomes" id="UP000746471"/>
    </source>
</evidence>
<feature type="binding site" evidence="9">
    <location>
        <position position="120"/>
    </location>
    <ligand>
        <name>[4Fe-4S] cluster</name>
        <dbReference type="ChEBI" id="CHEBI:49883"/>
        <label>1</label>
    </ligand>
</feature>
<comment type="cofactor">
    <cofactor evidence="9">
        <name>[4Fe-4S] cluster</name>
        <dbReference type="ChEBI" id="CHEBI:49883"/>
    </cofactor>
    <text evidence="9">Binds 2 [4Fe-4S] clusters. One cluster is coordinated with 3 cysteines and an exchangeable S-adenosyl-L-methionine.</text>
</comment>
<proteinExistence type="inferred from homology"/>
<evidence type="ECO:0000256" key="3">
    <source>
        <dbReference type="ARBA" id="ARBA00022679"/>
    </source>
</evidence>
<feature type="binding site" evidence="9">
    <location>
        <position position="200"/>
    </location>
    <ligand>
        <name>[4Fe-4S] cluster</name>
        <dbReference type="ChEBI" id="CHEBI:49883"/>
        <label>2</label>
        <note>4Fe-4S-S-AdoMet</note>
    </ligand>
</feature>
<evidence type="ECO:0000256" key="8">
    <source>
        <dbReference type="ARBA" id="ARBA00033765"/>
    </source>
</evidence>
<sequence length="480" mass="54731">MSDRETLNIESMDDILTRNEIAINKIRDRLATDPNNEGRQLRVCTQTYGCQMNEHDSEKLTAMLAEMGYIPTAQYDDADLIIFNTCCVRENAELRVFGNLGHIKKIKEKKPDLILAVCGCMMQQPHIVDAIKRQYRHVDLVFGTHNLHNFPELLLSFMDTHKQVVEIWQSEGDIIEGLPADRKFDVKAFVNIMYGCNNFCAYCIVPYTRGRERSRKPEDVLAEIKMLADNGVKEIMLLGQNVNSYGKTFETPYDFADLLRDVNAISGIERIRFMTSHPKDISDKLLETIASCEHVCESLHLPVQAGSNRVLTAMNRHYTREQYLEIIRKARVLMPNIGVTTDIIVGFPGETYEEFLETLDLVKTVGYDSAFTFIYSKRTGTPAADIEDLTTDEEKHRRFDMLLNTVQDIVKEKMKTYANQTVTVLVENFSKHSEALLMGRTPQGITVTFEGDASHIGKLVDIKITKPKHFSLYGEIVAEH</sequence>
<dbReference type="HAMAP" id="MF_01864">
    <property type="entry name" value="tRNA_metthiotr_MiaB"/>
    <property type="match status" value="1"/>
</dbReference>
<gene>
    <name evidence="9 13" type="primary">miaB</name>
    <name evidence="13" type="ORF">KHM83_08205</name>
</gene>
<dbReference type="InterPro" id="IPR005839">
    <property type="entry name" value="Methylthiotransferase"/>
</dbReference>
<dbReference type="SFLD" id="SFLDF00273">
    <property type="entry name" value="(dimethylallyl)adenosine_tRNA"/>
    <property type="match status" value="1"/>
</dbReference>
<dbReference type="Proteomes" id="UP000746471">
    <property type="component" value="Unassembled WGS sequence"/>
</dbReference>
<feature type="domain" description="Radical SAM core" evidence="12">
    <location>
        <begin position="182"/>
        <end position="412"/>
    </location>
</feature>
<evidence type="ECO:0000256" key="5">
    <source>
        <dbReference type="ARBA" id="ARBA00022723"/>
    </source>
</evidence>
<dbReference type="SMART" id="SM00729">
    <property type="entry name" value="Elp3"/>
    <property type="match status" value="1"/>
</dbReference>
<evidence type="ECO:0000313" key="13">
    <source>
        <dbReference type="EMBL" id="MBS7526656.1"/>
    </source>
</evidence>
<comment type="subcellular location">
    <subcellularLocation>
        <location evidence="9">Cytoplasm</location>
    </subcellularLocation>
</comment>
<evidence type="ECO:0000259" key="11">
    <source>
        <dbReference type="PROSITE" id="PS51449"/>
    </source>
</evidence>
<dbReference type="SFLD" id="SFLDG01061">
    <property type="entry name" value="methylthiotransferase"/>
    <property type="match status" value="1"/>
</dbReference>
<evidence type="ECO:0000256" key="7">
    <source>
        <dbReference type="ARBA" id="ARBA00023014"/>
    </source>
</evidence>
<accession>A0ABS5PQK8</accession>
<comment type="subunit">
    <text evidence="9">Monomer.</text>
</comment>
<dbReference type="NCBIfam" id="TIGR01574">
    <property type="entry name" value="miaB-methiolase"/>
    <property type="match status" value="1"/>
</dbReference>
<dbReference type="PANTHER" id="PTHR43020:SF2">
    <property type="entry name" value="MITOCHONDRIAL TRNA METHYLTHIOTRANSFERASE CDK5RAP1"/>
    <property type="match status" value="1"/>
</dbReference>
<name>A0ABS5PQK8_9FIRM</name>
<keyword evidence="7 9" id="KW-0411">Iron-sulfur</keyword>
<dbReference type="InterPro" id="IPR023404">
    <property type="entry name" value="rSAM_horseshoe"/>
</dbReference>
<comment type="similarity">
    <text evidence="9">Belongs to the methylthiotransferase family. MiaB subfamily.</text>
</comment>
<keyword evidence="9" id="KW-0819">tRNA processing</keyword>
<keyword evidence="14" id="KW-1185">Reference proteome</keyword>
<dbReference type="CDD" id="cd01335">
    <property type="entry name" value="Radical_SAM"/>
    <property type="match status" value="1"/>
</dbReference>
<comment type="function">
    <text evidence="1 9">Catalyzes the methylthiolation of N6-(dimethylallyl)adenosine (i(6)A), leading to the formation of 2-methylthio-N6-(dimethylallyl)adenosine (ms(2)i(6)A) at position 37 in tRNAs that read codons beginning with uridine.</text>
</comment>
<dbReference type="NCBIfam" id="TIGR00089">
    <property type="entry name" value="MiaB/RimO family radical SAM methylthiotransferase"/>
    <property type="match status" value="1"/>
</dbReference>